<proteinExistence type="predicted"/>
<gene>
    <name evidence="1" type="ORF">LL965_21390</name>
</gene>
<dbReference type="SUPFAM" id="SSF51004">
    <property type="entry name" value="C-terminal (heme d1) domain of cytochrome cd1-nitrite reductase"/>
    <property type="match status" value="1"/>
</dbReference>
<dbReference type="PANTHER" id="PTHR47197">
    <property type="entry name" value="PROTEIN NIRF"/>
    <property type="match status" value="1"/>
</dbReference>
<comment type="caution">
    <text evidence="1">The sequence shown here is derived from an EMBL/GenBank/DDBJ whole genome shotgun (WGS) entry which is preliminary data.</text>
</comment>
<dbReference type="RefSeq" id="WP_053329532.1">
    <property type="nucleotide sequence ID" value="NZ_CAWLZN010000001.1"/>
</dbReference>
<dbReference type="Proteomes" id="UP001199206">
    <property type="component" value="Unassembled WGS sequence"/>
</dbReference>
<sequence>MGPDGMLYVIDLASRRIAATFASGLDGAHRLAFTPDGRRVMVVSVNTGALAVFDAASRTLVKRLQIGRGAGIHMDASGNRAFVSCTSDGFVAVIDLDSLHEIERIVVGRPDGIALAVRPVPHKP</sequence>
<dbReference type="PANTHER" id="PTHR47197:SF3">
    <property type="entry name" value="DIHYDRO-HEME D1 DEHYDROGENASE"/>
    <property type="match status" value="1"/>
</dbReference>
<dbReference type="InterPro" id="IPR011048">
    <property type="entry name" value="Haem_d1_sf"/>
</dbReference>
<dbReference type="InterPro" id="IPR051200">
    <property type="entry name" value="Host-pathogen_enzymatic-act"/>
</dbReference>
<keyword evidence="2" id="KW-1185">Reference proteome</keyword>
<accession>A0ABS8HK14</accession>
<evidence type="ECO:0000313" key="2">
    <source>
        <dbReference type="Proteomes" id="UP001199206"/>
    </source>
</evidence>
<evidence type="ECO:0000313" key="1">
    <source>
        <dbReference type="EMBL" id="MCC4622487.1"/>
    </source>
</evidence>
<dbReference type="EMBL" id="JAJGQJ010000098">
    <property type="protein sequence ID" value="MCC4622487.1"/>
    <property type="molecule type" value="Genomic_DNA"/>
</dbReference>
<protein>
    <recommendedName>
        <fullName evidence="3">YncE family protein</fullName>
    </recommendedName>
</protein>
<evidence type="ECO:0008006" key="3">
    <source>
        <dbReference type="Google" id="ProtNLM"/>
    </source>
</evidence>
<organism evidence="1 2">
    <name type="scientific">Xanthomonas cassavae CFBP 4642</name>
    <dbReference type="NCBI Taxonomy" id="1219375"/>
    <lineage>
        <taxon>Bacteria</taxon>
        <taxon>Pseudomonadati</taxon>
        <taxon>Pseudomonadota</taxon>
        <taxon>Gammaproteobacteria</taxon>
        <taxon>Lysobacterales</taxon>
        <taxon>Lysobacteraceae</taxon>
        <taxon>Xanthomonas</taxon>
    </lineage>
</organism>
<reference evidence="1 2" key="1">
    <citation type="submission" date="2021-10" db="EMBL/GenBank/DDBJ databases">
        <title>Genome sequencing of Xanthomonas strains from NCPPB.</title>
        <authorList>
            <person name="Hussein R."/>
            <person name="Harrison J."/>
            <person name="Studholme D.J."/>
            <person name="Vicente J."/>
            <person name="Grant M."/>
        </authorList>
    </citation>
    <scope>NUCLEOTIDE SEQUENCE [LARGE SCALE GENOMIC DNA]</scope>
    <source>
        <strain evidence="1 2">NCPPB 101</strain>
    </source>
</reference>
<dbReference type="Gene3D" id="2.130.10.10">
    <property type="entry name" value="YVTN repeat-like/Quinoprotein amine dehydrogenase"/>
    <property type="match status" value="1"/>
</dbReference>
<dbReference type="InterPro" id="IPR015943">
    <property type="entry name" value="WD40/YVTN_repeat-like_dom_sf"/>
</dbReference>
<name>A0ABS8HK14_9XANT</name>